<reference evidence="4 6" key="1">
    <citation type="journal article" date="2013" name="PLoS ONE">
        <title>Predicting the Proteins of Angomonas deanei, Strigomonas culicis and Their Respective Endosymbionts Reveals New Aspects of the Trypanosomatidae Family.</title>
        <authorList>
            <person name="Motta M.C."/>
            <person name="Martins A.C."/>
            <person name="de Souza S.S."/>
            <person name="Catta-Preta C.M."/>
            <person name="Silva R."/>
            <person name="Klein C.C."/>
            <person name="de Almeida L.G."/>
            <person name="de Lima Cunha O."/>
            <person name="Ciapina L.P."/>
            <person name="Brocchi M."/>
            <person name="Colabardini A.C."/>
            <person name="de Araujo Lima B."/>
            <person name="Machado C.R."/>
            <person name="de Almeida Soares C.M."/>
            <person name="Probst C.M."/>
            <person name="de Menezes C.B."/>
            <person name="Thompson C.E."/>
            <person name="Bartholomeu D.C."/>
            <person name="Gradia D.F."/>
            <person name="Pavoni D.P."/>
            <person name="Grisard E.C."/>
            <person name="Fantinatti-Garboggini F."/>
            <person name="Marchini F.K."/>
            <person name="Rodrigues-Luiz G.F."/>
            <person name="Wagner G."/>
            <person name="Goldman G.H."/>
            <person name="Fietto J.L."/>
            <person name="Elias M.C."/>
            <person name="Goldman M.H."/>
            <person name="Sagot M.F."/>
            <person name="Pereira M."/>
            <person name="Stoco P.H."/>
            <person name="de Mendonca-Neto R.P."/>
            <person name="Teixeira S.M."/>
            <person name="Maciel T.E."/>
            <person name="de Oliveira Mendes T.A."/>
            <person name="Urmenyi T.P."/>
            <person name="de Souza W."/>
            <person name="Schenkman S."/>
            <person name="de Vasconcelos A.T."/>
        </authorList>
    </citation>
    <scope>NUCLEOTIDE SEQUENCE [LARGE SCALE GENOMIC DNA]</scope>
</reference>
<feature type="region of interest" description="Disordered" evidence="2">
    <location>
        <begin position="161"/>
        <end position="185"/>
    </location>
</feature>
<name>S9TZ24_9TRYP</name>
<proteinExistence type="inferred from homology"/>
<evidence type="ECO:0000259" key="3">
    <source>
        <dbReference type="Pfam" id="PF08190"/>
    </source>
</evidence>
<protein>
    <recommendedName>
        <fullName evidence="3">PIH1 N-terminal domain-containing protein</fullName>
    </recommendedName>
</protein>
<dbReference type="PANTHER" id="PTHR22997">
    <property type="entry name" value="PIH1 DOMAIN-CONTAINING PROTEIN 1"/>
    <property type="match status" value="1"/>
</dbReference>
<reference evidence="4" key="2">
    <citation type="submission" date="2013-03" db="EMBL/GenBank/DDBJ databases">
        <authorList>
            <person name="Motta M.C.M."/>
            <person name="Martins A.C.A."/>
            <person name="Preta C.M.C.C."/>
            <person name="Silva R."/>
            <person name="de Souza S.S."/>
            <person name="Klein C.C."/>
            <person name="de Almeida L.G.P."/>
            <person name="Cunha O.L."/>
            <person name="Colabardini A.C."/>
            <person name="Lima B.A."/>
            <person name="Machado C.R."/>
            <person name="Soares C.M.A."/>
            <person name="de Menezes C.B.A."/>
            <person name="Bartolomeu D.C."/>
            <person name="Grisard E.C."/>
            <person name="Fantinatti-Garboggini F."/>
            <person name="Rodrigues-Luiz G.F."/>
            <person name="Wagner G."/>
            <person name="Goldman G.H."/>
            <person name="Fietto J.L.R."/>
            <person name="Ciapina L.P."/>
            <person name="Brocchi M."/>
            <person name="Elias M.C."/>
            <person name="Goldman M.H.S."/>
            <person name="Sagot M.-F."/>
            <person name="Pereira M."/>
            <person name="Stoco P.H."/>
            <person name="Teixeira S.M.R."/>
            <person name="de Mendonca-Neto R.P."/>
            <person name="Maciel T.E.F."/>
            <person name="Mendes T.A.O."/>
            <person name="Urmenyi T.P."/>
            <person name="Teixeira M.M.G."/>
            <person name="de Camargo E.F.P."/>
            <person name="de Sousa W."/>
            <person name="Schenkman S."/>
            <person name="de Vasconcelos A.T.R."/>
        </authorList>
    </citation>
    <scope>NUCLEOTIDE SEQUENCE</scope>
</reference>
<evidence type="ECO:0000313" key="5">
    <source>
        <dbReference type="EMBL" id="EPY35118.1"/>
    </source>
</evidence>
<comment type="caution">
    <text evidence="4">The sequence shown here is derived from an EMBL/GenBank/DDBJ whole genome shotgun (WGS) entry which is preliminary data.</text>
</comment>
<evidence type="ECO:0000313" key="6">
    <source>
        <dbReference type="Proteomes" id="UP000015354"/>
    </source>
</evidence>
<dbReference type="GO" id="GO:0005737">
    <property type="term" value="C:cytoplasm"/>
    <property type="evidence" value="ECO:0007669"/>
    <property type="project" value="TreeGrafter"/>
</dbReference>
<feature type="domain" description="PIH1 N-terminal" evidence="3">
    <location>
        <begin position="7"/>
        <end position="139"/>
    </location>
</feature>
<dbReference type="EMBL" id="ATMH01001241">
    <property type="protein sequence ID" value="EPY35118.1"/>
    <property type="molecule type" value="Genomic_DNA"/>
</dbReference>
<dbReference type="AlphaFoldDB" id="S9TZ24"/>
<dbReference type="InterPro" id="IPR012981">
    <property type="entry name" value="PIH1_N"/>
</dbReference>
<comment type="similarity">
    <text evidence="1">Belongs to the PIH1 family.</text>
</comment>
<dbReference type="OrthoDB" id="5135119at2759"/>
<dbReference type="EMBL" id="ATMH01008463">
    <property type="protein sequence ID" value="EPY21844.1"/>
    <property type="molecule type" value="Genomic_DNA"/>
</dbReference>
<sequence>MEPMFSEGFSFRASATDATTVFAVNVCGHSSVGLPLTRNMNEITEDYVDLHGVDNLIIPISVGEPRQMEKNKDNINFVVDVVVHPCLTKRCVVSFKLHEHLVTRLIALSIEWIKQECGVTLGERGCGLLGVRYYGKKQSGVGAKVAMEKLKDMLSELNKNSAVSEQNSSLPPDLTVSVSEPSESKEKKVMVQELPQGKGIKRGFLNGSTQLYDSKGSSECTGKTPDPLAHIPQSLRDKCKIIDTRDAQFTQENRNVEKAPEKKNIRAPPSVTETPKIKCAVDSIDYGSSAVVVSFRVPESCNGMKDLDLEVTSKTVEVNGCVAGLSTSIDPDNVRAKYIKSTKLLVVTCSLPE</sequence>
<dbReference type="PANTHER" id="PTHR22997:SF8">
    <property type="entry name" value="PIH1 N-TERMINAL DOMAIN-CONTAINING PROTEIN"/>
    <property type="match status" value="1"/>
</dbReference>
<dbReference type="Proteomes" id="UP000015354">
    <property type="component" value="Unassembled WGS sequence"/>
</dbReference>
<dbReference type="InterPro" id="IPR050734">
    <property type="entry name" value="PIH1/Kintoun_subfamily"/>
</dbReference>
<keyword evidence="6" id="KW-1185">Reference proteome</keyword>
<evidence type="ECO:0000256" key="1">
    <source>
        <dbReference type="ARBA" id="ARBA00008511"/>
    </source>
</evidence>
<dbReference type="Pfam" id="PF08190">
    <property type="entry name" value="PIH1"/>
    <property type="match status" value="1"/>
</dbReference>
<feature type="compositionally biased region" description="Polar residues" evidence="2">
    <location>
        <begin position="161"/>
        <end position="170"/>
    </location>
</feature>
<evidence type="ECO:0000313" key="4">
    <source>
        <dbReference type="EMBL" id="EPY21844.1"/>
    </source>
</evidence>
<organism evidence="4 6">
    <name type="scientific">Strigomonas culicis</name>
    <dbReference type="NCBI Taxonomy" id="28005"/>
    <lineage>
        <taxon>Eukaryota</taxon>
        <taxon>Discoba</taxon>
        <taxon>Euglenozoa</taxon>
        <taxon>Kinetoplastea</taxon>
        <taxon>Metakinetoplastina</taxon>
        <taxon>Trypanosomatida</taxon>
        <taxon>Trypanosomatidae</taxon>
        <taxon>Strigomonadinae</taxon>
        <taxon>Strigomonas</taxon>
    </lineage>
</organism>
<accession>S9TZ24</accession>
<gene>
    <name evidence="5" type="ORF">STCU_01241</name>
    <name evidence="4" type="ORF">STCU_08463</name>
</gene>
<evidence type="ECO:0000256" key="2">
    <source>
        <dbReference type="SAM" id="MobiDB-lite"/>
    </source>
</evidence>